<feature type="transmembrane region" description="Helical" evidence="1">
    <location>
        <begin position="83"/>
        <end position="101"/>
    </location>
</feature>
<evidence type="ECO:0000256" key="1">
    <source>
        <dbReference type="SAM" id="Phobius"/>
    </source>
</evidence>
<proteinExistence type="predicted"/>
<reference evidence="2 3" key="1">
    <citation type="submission" date="2020-02" db="EMBL/GenBank/DDBJ databases">
        <title>Geodermatophilus sabuli CPCC 205279 I12A-02694.</title>
        <authorList>
            <person name="Jiang Z."/>
        </authorList>
    </citation>
    <scope>NUCLEOTIDE SEQUENCE [LARGE SCALE GENOMIC DNA]</scope>
    <source>
        <strain evidence="2 3">I12A-02694</strain>
    </source>
</reference>
<dbReference type="RefSeq" id="WP_163484370.1">
    <property type="nucleotide sequence ID" value="NZ_JAAGWF010000030.1"/>
</dbReference>
<name>A0A7K3W6W0_9ACTN</name>
<gene>
    <name evidence="2" type="ORF">GCU56_22140</name>
</gene>
<feature type="non-terminal residue" evidence="2">
    <location>
        <position position="1"/>
    </location>
</feature>
<organism evidence="2 3">
    <name type="scientific">Geodermatophilus sabuli</name>
    <dbReference type="NCBI Taxonomy" id="1564158"/>
    <lineage>
        <taxon>Bacteria</taxon>
        <taxon>Bacillati</taxon>
        <taxon>Actinomycetota</taxon>
        <taxon>Actinomycetes</taxon>
        <taxon>Geodermatophilales</taxon>
        <taxon>Geodermatophilaceae</taxon>
        <taxon>Geodermatophilus</taxon>
    </lineage>
</organism>
<evidence type="ECO:0000313" key="2">
    <source>
        <dbReference type="EMBL" id="NEK60562.1"/>
    </source>
</evidence>
<feature type="transmembrane region" description="Helical" evidence="1">
    <location>
        <begin position="21"/>
        <end position="38"/>
    </location>
</feature>
<feature type="transmembrane region" description="Helical" evidence="1">
    <location>
        <begin position="50"/>
        <end position="71"/>
    </location>
</feature>
<dbReference type="EMBL" id="JAAGWF010000030">
    <property type="protein sequence ID" value="NEK60562.1"/>
    <property type="molecule type" value="Genomic_DNA"/>
</dbReference>
<keyword evidence="3" id="KW-1185">Reference proteome</keyword>
<dbReference type="Proteomes" id="UP000470246">
    <property type="component" value="Unassembled WGS sequence"/>
</dbReference>
<keyword evidence="1" id="KW-1133">Transmembrane helix</keyword>
<keyword evidence="1" id="KW-0472">Membrane</keyword>
<feature type="transmembrane region" description="Helical" evidence="1">
    <location>
        <begin position="107"/>
        <end position="125"/>
    </location>
</feature>
<sequence>TPADRPAPASGSRARHFVRHYLEMVVAMLAGMLVLGPVEDLVWPGLTARPEVGVLVMATNMAIGMGAWMRFRGHSWRSIAEMSAAMYLPFAALLVPYWTGAVGEHTLMTWGHVLMLPAMALVMYLRPDEYAH</sequence>
<accession>A0A7K3W6W0</accession>
<dbReference type="AlphaFoldDB" id="A0A7K3W6W0"/>
<evidence type="ECO:0000313" key="3">
    <source>
        <dbReference type="Proteomes" id="UP000470246"/>
    </source>
</evidence>
<comment type="caution">
    <text evidence="2">The sequence shown here is derived from an EMBL/GenBank/DDBJ whole genome shotgun (WGS) entry which is preliminary data.</text>
</comment>
<keyword evidence="1" id="KW-0812">Transmembrane</keyword>
<protein>
    <submittedName>
        <fullName evidence="2">Uncharacterized protein</fullName>
    </submittedName>
</protein>